<organism evidence="2 3">
    <name type="scientific">Yinghuangia aomiensis</name>
    <dbReference type="NCBI Taxonomy" id="676205"/>
    <lineage>
        <taxon>Bacteria</taxon>
        <taxon>Bacillati</taxon>
        <taxon>Actinomycetota</taxon>
        <taxon>Actinomycetes</taxon>
        <taxon>Kitasatosporales</taxon>
        <taxon>Streptomycetaceae</taxon>
        <taxon>Yinghuangia</taxon>
    </lineage>
</organism>
<dbReference type="EMBL" id="BAABHS010000006">
    <property type="protein sequence ID" value="GAA4958988.1"/>
    <property type="molecule type" value="Genomic_DNA"/>
</dbReference>
<keyword evidence="3" id="KW-1185">Reference proteome</keyword>
<reference evidence="3" key="1">
    <citation type="journal article" date="2019" name="Int. J. Syst. Evol. Microbiol.">
        <title>The Global Catalogue of Microorganisms (GCM) 10K type strain sequencing project: providing services to taxonomists for standard genome sequencing and annotation.</title>
        <authorList>
            <consortium name="The Broad Institute Genomics Platform"/>
            <consortium name="The Broad Institute Genome Sequencing Center for Infectious Disease"/>
            <person name="Wu L."/>
            <person name="Ma J."/>
        </authorList>
    </citation>
    <scope>NUCLEOTIDE SEQUENCE [LARGE SCALE GENOMIC DNA]</scope>
    <source>
        <strain evidence="3">JCM 17986</strain>
    </source>
</reference>
<accession>A0ABP9H0S2</accession>
<name>A0ABP9H0S2_9ACTN</name>
<dbReference type="Proteomes" id="UP001500466">
    <property type="component" value="Unassembled WGS sequence"/>
</dbReference>
<evidence type="ECO:0000256" key="1">
    <source>
        <dbReference type="SAM" id="MobiDB-lite"/>
    </source>
</evidence>
<feature type="compositionally biased region" description="Polar residues" evidence="1">
    <location>
        <begin position="60"/>
        <end position="78"/>
    </location>
</feature>
<proteinExistence type="predicted"/>
<evidence type="ECO:0000313" key="3">
    <source>
        <dbReference type="Proteomes" id="UP001500466"/>
    </source>
</evidence>
<evidence type="ECO:0000313" key="2">
    <source>
        <dbReference type="EMBL" id="GAA4958988.1"/>
    </source>
</evidence>
<feature type="region of interest" description="Disordered" evidence="1">
    <location>
        <begin position="57"/>
        <end position="78"/>
    </location>
</feature>
<gene>
    <name evidence="2" type="ORF">GCM10023205_22250</name>
</gene>
<sequence length="78" mass="8434">MPLAPSKPLLDMGAEILFPRGAHTSCATGQLPSWQAVEPSRDGTGFRPLAGKVFGRRQRVSNATSRRTWPSARSASVR</sequence>
<comment type="caution">
    <text evidence="2">The sequence shown here is derived from an EMBL/GenBank/DDBJ whole genome shotgun (WGS) entry which is preliminary data.</text>
</comment>
<protein>
    <submittedName>
        <fullName evidence="2">Uncharacterized protein</fullName>
    </submittedName>
</protein>